<name>A0AAN8WA65_HALRR</name>
<dbReference type="Pfam" id="PF17877">
    <property type="entry name" value="Dis3l2_C_term"/>
    <property type="match status" value="1"/>
</dbReference>
<proteinExistence type="predicted"/>
<evidence type="ECO:0000259" key="1">
    <source>
        <dbReference type="SMART" id="SM00955"/>
    </source>
</evidence>
<dbReference type="GO" id="GO:0003723">
    <property type="term" value="F:RNA binding"/>
    <property type="evidence" value="ECO:0007669"/>
    <property type="project" value="InterPro"/>
</dbReference>
<dbReference type="InterPro" id="IPR012340">
    <property type="entry name" value="NA-bd_OB-fold"/>
</dbReference>
<keyword evidence="2" id="KW-0269">Exonuclease</keyword>
<dbReference type="GO" id="GO:0000175">
    <property type="term" value="F:3'-5'-RNA exonuclease activity"/>
    <property type="evidence" value="ECO:0007669"/>
    <property type="project" value="TreeGrafter"/>
</dbReference>
<accession>A0AAN8WA65</accession>
<dbReference type="PANTHER" id="PTHR23355">
    <property type="entry name" value="RIBONUCLEASE"/>
    <property type="match status" value="1"/>
</dbReference>
<comment type="caution">
    <text evidence="2">The sequence shown here is derived from an EMBL/GenBank/DDBJ whole genome shotgun (WGS) entry which is preliminary data.</text>
</comment>
<feature type="domain" description="RNB" evidence="1">
    <location>
        <begin position="23"/>
        <end position="373"/>
    </location>
</feature>
<gene>
    <name evidence="2" type="primary">DIS3L2</name>
    <name evidence="2" type="ORF">SK128_010933</name>
</gene>
<dbReference type="PANTHER" id="PTHR23355:SF9">
    <property type="entry name" value="DIS3-LIKE EXONUCLEASE 2"/>
    <property type="match status" value="1"/>
</dbReference>
<dbReference type="GO" id="GO:0010587">
    <property type="term" value="P:miRNA catabolic process"/>
    <property type="evidence" value="ECO:0007669"/>
    <property type="project" value="TreeGrafter"/>
</dbReference>
<dbReference type="SUPFAM" id="SSF50249">
    <property type="entry name" value="Nucleic acid-binding proteins"/>
    <property type="match status" value="1"/>
</dbReference>
<keyword evidence="3" id="KW-1185">Reference proteome</keyword>
<dbReference type="SMART" id="SM00955">
    <property type="entry name" value="RNB"/>
    <property type="match status" value="1"/>
</dbReference>
<dbReference type="PROSITE" id="PS01175">
    <property type="entry name" value="RIBONUCLEASE_II"/>
    <property type="match status" value="1"/>
</dbReference>
<dbReference type="Pfam" id="PF00773">
    <property type="entry name" value="RNB"/>
    <property type="match status" value="1"/>
</dbReference>
<reference evidence="2 3" key="1">
    <citation type="submission" date="2023-11" db="EMBL/GenBank/DDBJ databases">
        <title>Halocaridina rubra genome assembly.</title>
        <authorList>
            <person name="Smith C."/>
        </authorList>
    </citation>
    <scope>NUCLEOTIDE SEQUENCE [LARGE SCALE GENOMIC DNA]</scope>
    <source>
        <strain evidence="2">EP-1</strain>
        <tissue evidence="2">Whole</tissue>
    </source>
</reference>
<keyword evidence="2" id="KW-0540">Nuclease</keyword>
<protein>
    <submittedName>
        <fullName evidence="2">DIS3-like exonuclease 2</fullName>
    </submittedName>
</protein>
<organism evidence="2 3">
    <name type="scientific">Halocaridina rubra</name>
    <name type="common">Hawaiian red shrimp</name>
    <dbReference type="NCBI Taxonomy" id="373956"/>
    <lineage>
        <taxon>Eukaryota</taxon>
        <taxon>Metazoa</taxon>
        <taxon>Ecdysozoa</taxon>
        <taxon>Arthropoda</taxon>
        <taxon>Crustacea</taxon>
        <taxon>Multicrustacea</taxon>
        <taxon>Malacostraca</taxon>
        <taxon>Eumalacostraca</taxon>
        <taxon>Eucarida</taxon>
        <taxon>Decapoda</taxon>
        <taxon>Pleocyemata</taxon>
        <taxon>Caridea</taxon>
        <taxon>Atyoidea</taxon>
        <taxon>Atyidae</taxon>
        <taxon>Halocaridina</taxon>
    </lineage>
</organism>
<dbReference type="Proteomes" id="UP001381693">
    <property type="component" value="Unassembled WGS sequence"/>
</dbReference>
<dbReference type="InterPro" id="IPR001900">
    <property type="entry name" value="RNase_II/R"/>
</dbReference>
<evidence type="ECO:0000313" key="2">
    <source>
        <dbReference type="EMBL" id="KAK7018029.1"/>
    </source>
</evidence>
<dbReference type="GO" id="GO:0006402">
    <property type="term" value="P:mRNA catabolic process"/>
    <property type="evidence" value="ECO:0007669"/>
    <property type="project" value="TreeGrafter"/>
</dbReference>
<keyword evidence="2" id="KW-0378">Hydrolase</keyword>
<dbReference type="EMBL" id="JAXCGZ010023048">
    <property type="protein sequence ID" value="KAK7018029.1"/>
    <property type="molecule type" value="Genomic_DNA"/>
</dbReference>
<dbReference type="InterPro" id="IPR041093">
    <property type="entry name" value="Dis3l2-like_C"/>
</dbReference>
<dbReference type="Gene3D" id="2.40.50.140">
    <property type="entry name" value="Nucleic acid-binding proteins"/>
    <property type="match status" value="1"/>
</dbReference>
<dbReference type="InterPro" id="IPR050180">
    <property type="entry name" value="RNR_Ribonuclease"/>
</dbReference>
<dbReference type="InterPro" id="IPR022966">
    <property type="entry name" value="RNase_II/R_CS"/>
</dbReference>
<dbReference type="AlphaFoldDB" id="A0AAN8WA65"/>
<evidence type="ECO:0000313" key="3">
    <source>
        <dbReference type="Proteomes" id="UP001381693"/>
    </source>
</evidence>
<sequence length="515" mass="59425">MFSPDFVSFLYYKYLSLQEIERRIDLREECIFTIDPSTARDLDDAVSCHPLPSGNFRVGVHIADVTYFLKEETILDKIASDRSTSVYLVQKVIPMLPRVLCENLCSLNPGEDRLAFSVIWELDPFGKVIGEFFGRTVIRSCVKLSYDHAQSMIENPKKDWSLHEFPSIIGNFTLRNISSVVYNLHSIAKHLRKKRFDDGALRLDQVKIAFNLDNESGMPNGFYEYIIKDSNRLIEEFMLLANMAVAHKIYEGYPNLAILRRHPSPLERPMEQLKNLLNGMEVHLDITCAGALQKSLQYYIGDDKHSVCRLQVITALCSKPMQNAKYFCAGAVKPDESFCHYALNVPLYTHFTSPIRRYADVLVHRMLAAVIDPVRYQPTVRGQLQLQKITDRCNDRKQTSKIVQELSCELYLALFIKQINEMDEEAMVTMVLDRSFDVLLLKMGVIKRVYIEKLPLESFELKKQEGRKYLYLYWKSERNIPNCTQRISLFTLVSVTLKPVEGNSLKFSAVLRRPS</sequence>
<dbReference type="GO" id="GO:0000932">
    <property type="term" value="C:P-body"/>
    <property type="evidence" value="ECO:0007669"/>
    <property type="project" value="TreeGrafter"/>
</dbReference>